<dbReference type="PROSITE" id="PS51257">
    <property type="entry name" value="PROKAR_LIPOPROTEIN"/>
    <property type="match status" value="1"/>
</dbReference>
<reference evidence="3" key="1">
    <citation type="journal article" date="2019" name="Int. J. Syst. Evol. Microbiol.">
        <title>The Global Catalogue of Microorganisms (GCM) 10K type strain sequencing project: providing services to taxonomists for standard genome sequencing and annotation.</title>
        <authorList>
            <consortium name="The Broad Institute Genomics Platform"/>
            <consortium name="The Broad Institute Genome Sequencing Center for Infectious Disease"/>
            <person name="Wu L."/>
            <person name="Ma J."/>
        </authorList>
    </citation>
    <scope>NUCLEOTIDE SEQUENCE [LARGE SCALE GENOMIC DNA]</scope>
    <source>
        <strain evidence="3">JCM 17386</strain>
    </source>
</reference>
<feature type="chain" id="PRO_5045985259" description="Lipoprotein" evidence="1">
    <location>
        <begin position="23"/>
        <end position="171"/>
    </location>
</feature>
<evidence type="ECO:0000256" key="1">
    <source>
        <dbReference type="SAM" id="SignalP"/>
    </source>
</evidence>
<dbReference type="EMBL" id="BAABAO010000003">
    <property type="protein sequence ID" value="GAA4124975.1"/>
    <property type="molecule type" value="Genomic_DNA"/>
</dbReference>
<dbReference type="RefSeq" id="WP_229352536.1">
    <property type="nucleotide sequence ID" value="NZ_BAABAO010000003.1"/>
</dbReference>
<evidence type="ECO:0000313" key="2">
    <source>
        <dbReference type="EMBL" id="GAA4124975.1"/>
    </source>
</evidence>
<protein>
    <recommendedName>
        <fullName evidence="4">Lipoprotein</fullName>
    </recommendedName>
</protein>
<evidence type="ECO:0008006" key="4">
    <source>
        <dbReference type="Google" id="ProtNLM"/>
    </source>
</evidence>
<name>A0ABP7XSQ2_9FLAO</name>
<organism evidence="2 3">
    <name type="scientific">Flavobacterium chungbukense</name>
    <dbReference type="NCBI Taxonomy" id="877464"/>
    <lineage>
        <taxon>Bacteria</taxon>
        <taxon>Pseudomonadati</taxon>
        <taxon>Bacteroidota</taxon>
        <taxon>Flavobacteriia</taxon>
        <taxon>Flavobacteriales</taxon>
        <taxon>Flavobacteriaceae</taxon>
        <taxon>Flavobacterium</taxon>
    </lineage>
</organism>
<keyword evidence="3" id="KW-1185">Reference proteome</keyword>
<gene>
    <name evidence="2" type="ORF">GCM10022250_10310</name>
</gene>
<proteinExistence type="predicted"/>
<sequence>MKKILTLFAVAGLMAFSSCSNDDDVDNDTIPEVFQVRGVSFTPQNDYNPIIDLNPSIFPGDMILVYRQDGTDGGAPVWKMAPELYYFANGTLNFGYNFNFTVNDVSIYMDGNDLATVDNQYKLNQTFRIVIIPGYVTGAAKSVNKADYSDYNAVIAKYGIDDSKVKELKVK</sequence>
<dbReference type="Proteomes" id="UP001501333">
    <property type="component" value="Unassembled WGS sequence"/>
</dbReference>
<feature type="signal peptide" evidence="1">
    <location>
        <begin position="1"/>
        <end position="22"/>
    </location>
</feature>
<comment type="caution">
    <text evidence="2">The sequence shown here is derived from an EMBL/GenBank/DDBJ whole genome shotgun (WGS) entry which is preliminary data.</text>
</comment>
<evidence type="ECO:0000313" key="3">
    <source>
        <dbReference type="Proteomes" id="UP001501333"/>
    </source>
</evidence>
<accession>A0ABP7XSQ2</accession>
<keyword evidence="1" id="KW-0732">Signal</keyword>